<proteinExistence type="predicted"/>
<dbReference type="AlphaFoldDB" id="A0A0N0P3V9"/>
<evidence type="ECO:0000256" key="1">
    <source>
        <dbReference type="SAM" id="MobiDB-lite"/>
    </source>
</evidence>
<dbReference type="Proteomes" id="UP000038009">
    <property type="component" value="Unassembled WGS sequence"/>
</dbReference>
<protein>
    <submittedName>
        <fullName evidence="2">Uncharacterized protein</fullName>
    </submittedName>
</protein>
<evidence type="ECO:0000313" key="3">
    <source>
        <dbReference type="Proteomes" id="UP000038009"/>
    </source>
</evidence>
<accession>A0A0N0P3V9</accession>
<evidence type="ECO:0000313" key="2">
    <source>
        <dbReference type="EMBL" id="KPI84107.1"/>
    </source>
</evidence>
<dbReference type="VEuPathDB" id="TriTrypDB:Lsey_0289_0080"/>
<feature type="region of interest" description="Disordered" evidence="1">
    <location>
        <begin position="152"/>
        <end position="184"/>
    </location>
</feature>
<dbReference type="OrthoDB" id="271469at2759"/>
<keyword evidence="3" id="KW-1185">Reference proteome</keyword>
<sequence>MPIKRFRGVHYKQLLQRLPRNLLVFDGHCLMCQARVRYVLERNFSFFSFTKYLSSNVEREMVEGLDRHCIHFASLDSPEGVDIHRSFFQRSVKVKKSSGASAATPSTPLSVLPVPADLVMVFVEKVPSQTASFLARARRTELASDDLALFQNSSSSSSSKLDSRSGSSAKSSNGSGPASTRLREPNDTDLLISTNYAAMCRVGMHLDRFLVRSAFCALYYAVPSSVGDWWFERYVCQRRKRLWGTSEEDAVRVDGLLEGMRERRWTWRSSSARR</sequence>
<feature type="compositionally biased region" description="Low complexity" evidence="1">
    <location>
        <begin position="153"/>
        <end position="179"/>
    </location>
</feature>
<dbReference type="EMBL" id="LJSK01000289">
    <property type="protein sequence ID" value="KPI84107.1"/>
    <property type="molecule type" value="Genomic_DNA"/>
</dbReference>
<comment type="caution">
    <text evidence="2">The sequence shown here is derived from an EMBL/GenBank/DDBJ whole genome shotgun (WGS) entry which is preliminary data.</text>
</comment>
<gene>
    <name evidence="2" type="ORF">ABL78_6844</name>
</gene>
<organism evidence="2 3">
    <name type="scientific">Leptomonas seymouri</name>
    <dbReference type="NCBI Taxonomy" id="5684"/>
    <lineage>
        <taxon>Eukaryota</taxon>
        <taxon>Discoba</taxon>
        <taxon>Euglenozoa</taxon>
        <taxon>Kinetoplastea</taxon>
        <taxon>Metakinetoplastina</taxon>
        <taxon>Trypanosomatida</taxon>
        <taxon>Trypanosomatidae</taxon>
        <taxon>Leishmaniinae</taxon>
        <taxon>Leptomonas</taxon>
    </lineage>
</organism>
<name>A0A0N0P3V9_LEPSE</name>
<dbReference type="OMA" id="WFERYVC"/>
<reference evidence="2 3" key="1">
    <citation type="journal article" date="2015" name="PLoS Pathog.">
        <title>Leptomonas seymouri: Adaptations to the Dixenous Life Cycle Analyzed by Genome Sequencing, Transcriptome Profiling and Co-infection with Leishmania donovani.</title>
        <authorList>
            <person name="Kraeva N."/>
            <person name="Butenko A."/>
            <person name="Hlavacova J."/>
            <person name="Kostygov A."/>
            <person name="Myskova J."/>
            <person name="Grybchuk D."/>
            <person name="Lestinova T."/>
            <person name="Votypka J."/>
            <person name="Volf P."/>
            <person name="Opperdoes F."/>
            <person name="Flegontov P."/>
            <person name="Lukes J."/>
            <person name="Yurchenko V."/>
        </authorList>
    </citation>
    <scope>NUCLEOTIDE SEQUENCE [LARGE SCALE GENOMIC DNA]</scope>
    <source>
        <strain evidence="2 3">ATCC 30220</strain>
    </source>
</reference>